<evidence type="ECO:0000313" key="1">
    <source>
        <dbReference type="EMBL" id="UTZ28155.1"/>
    </source>
</evidence>
<reference evidence="1" key="1">
    <citation type="submission" date="2020-03" db="EMBL/GenBank/DDBJ databases">
        <title>Five strains of Vibrio campbellii isolated from Mariana Trench.</title>
        <authorList>
            <person name="Liang J."/>
            <person name="Zhang X.-H."/>
        </authorList>
    </citation>
    <scope>NUCLEOTIDE SEQUENCE</scope>
    <source>
        <strain evidence="2">LJC013</strain>
        <strain evidence="1">LJC014</strain>
    </source>
</reference>
<organism evidence="1 3">
    <name type="scientific">Vibrio campbellii</name>
    <dbReference type="NCBI Taxonomy" id="680"/>
    <lineage>
        <taxon>Bacteria</taxon>
        <taxon>Pseudomonadati</taxon>
        <taxon>Pseudomonadota</taxon>
        <taxon>Gammaproteobacteria</taxon>
        <taxon>Vibrionales</taxon>
        <taxon>Vibrionaceae</taxon>
        <taxon>Vibrio</taxon>
    </lineage>
</organism>
<dbReference type="Proteomes" id="UP001059912">
    <property type="component" value="Chromosome 2"/>
</dbReference>
<gene>
    <name evidence="1" type="ORF">HB761_17835</name>
    <name evidence="2" type="ORF">HB762_19820</name>
</gene>
<dbReference type="EMBL" id="CP050468">
    <property type="protein sequence ID" value="UTZ28155.1"/>
    <property type="molecule type" value="Genomic_DNA"/>
</dbReference>
<keyword evidence="4" id="KW-1185">Reference proteome</keyword>
<dbReference type="RefSeq" id="WP_005536879.1">
    <property type="nucleotide sequence ID" value="NZ_CP050465.1"/>
</dbReference>
<accession>A0AAE9N086</accession>
<evidence type="ECO:0000313" key="2">
    <source>
        <dbReference type="EMBL" id="UTZ32883.1"/>
    </source>
</evidence>
<sequence>MIQTCQCLHPLGLRLASATNQFSCNWMASEAGAVKLEAIATDTQNLRAKAGVNITVEKVETPTAAQAANYFMGSAQTGTTTMSRRSTLIAVYKALNLLVTF</sequence>
<dbReference type="EMBL" id="CP050471">
    <property type="protein sequence ID" value="UTZ32883.1"/>
    <property type="molecule type" value="Genomic_DNA"/>
</dbReference>
<proteinExistence type="predicted"/>
<evidence type="ECO:0000313" key="4">
    <source>
        <dbReference type="Proteomes" id="UP001059912"/>
    </source>
</evidence>
<evidence type="ECO:0000313" key="3">
    <source>
        <dbReference type="Proteomes" id="UP001058687"/>
    </source>
</evidence>
<dbReference type="Proteomes" id="UP001058687">
    <property type="component" value="Chromosome 2"/>
</dbReference>
<protein>
    <submittedName>
        <fullName evidence="1">Chitinase</fullName>
    </submittedName>
</protein>
<dbReference type="AlphaFoldDB" id="A0AAE9N086"/>
<name>A0AAE9N086_9VIBR</name>